<organism evidence="1">
    <name type="scientific">bioreactor metagenome</name>
    <dbReference type="NCBI Taxonomy" id="1076179"/>
    <lineage>
        <taxon>unclassified sequences</taxon>
        <taxon>metagenomes</taxon>
        <taxon>ecological metagenomes</taxon>
    </lineage>
</organism>
<evidence type="ECO:0000313" key="1">
    <source>
        <dbReference type="EMBL" id="MPN02364.1"/>
    </source>
</evidence>
<comment type="caution">
    <text evidence="1">The sequence shown here is derived from an EMBL/GenBank/DDBJ whole genome shotgun (WGS) entry which is preliminary data.</text>
</comment>
<protein>
    <submittedName>
        <fullName evidence="1">Uncharacterized protein</fullName>
    </submittedName>
</protein>
<gene>
    <name evidence="1" type="ORF">SDC9_149580</name>
</gene>
<name>A0A645ENZ2_9ZZZZ</name>
<sequence>MINHVGGINCIDGYFVADNFKKHQIISSSPGNLYLNFRPFWPPEFFHNIRILNLFSGHQFFVDVDDAVAGHYSDFFGRTASDGLHNQYGVFENLKLNTYSFETTF</sequence>
<reference evidence="1" key="1">
    <citation type="submission" date="2019-08" db="EMBL/GenBank/DDBJ databases">
        <authorList>
            <person name="Kucharzyk K."/>
            <person name="Murdoch R.W."/>
            <person name="Higgins S."/>
            <person name="Loffler F."/>
        </authorList>
    </citation>
    <scope>NUCLEOTIDE SEQUENCE</scope>
</reference>
<proteinExistence type="predicted"/>
<dbReference type="EMBL" id="VSSQ01048309">
    <property type="protein sequence ID" value="MPN02364.1"/>
    <property type="molecule type" value="Genomic_DNA"/>
</dbReference>
<dbReference type="AlphaFoldDB" id="A0A645ENZ2"/>
<accession>A0A645ENZ2</accession>